<name>A0A3M8UXB7_9ACTN</name>
<accession>A0A3M8UXB7</accession>
<organism evidence="1 2">
    <name type="scientific">Streptomyces botrytidirepellens</name>
    <dbReference type="NCBI Taxonomy" id="2486417"/>
    <lineage>
        <taxon>Bacteria</taxon>
        <taxon>Bacillati</taxon>
        <taxon>Actinomycetota</taxon>
        <taxon>Actinomycetes</taxon>
        <taxon>Kitasatosporales</taxon>
        <taxon>Streptomycetaceae</taxon>
        <taxon>Streptomyces</taxon>
    </lineage>
</organism>
<dbReference type="AlphaFoldDB" id="A0A3M8UXB7"/>
<reference evidence="1 2" key="1">
    <citation type="submission" date="2018-11" db="EMBL/GenBank/DDBJ databases">
        <title>The Potential of Streptomyces as Biocontrol Agents against the Tomato grey mould, Botrytis cinerea (Gray mold) Frontiers in Microbiology.</title>
        <authorList>
            <person name="Li D."/>
        </authorList>
    </citation>
    <scope>NUCLEOTIDE SEQUENCE [LARGE SCALE GENOMIC DNA]</scope>
    <source>
        <strain evidence="1 2">NEAU-LD23</strain>
    </source>
</reference>
<dbReference type="EMBL" id="RIBZ01000598">
    <property type="protein sequence ID" value="RNG08213.1"/>
    <property type="molecule type" value="Genomic_DNA"/>
</dbReference>
<evidence type="ECO:0000313" key="1">
    <source>
        <dbReference type="EMBL" id="RNG08213.1"/>
    </source>
</evidence>
<dbReference type="RefSeq" id="WP_123105791.1">
    <property type="nucleotide sequence ID" value="NZ_RIBZ01000598.1"/>
</dbReference>
<keyword evidence="2" id="KW-1185">Reference proteome</keyword>
<comment type="caution">
    <text evidence="1">The sequence shown here is derived from an EMBL/GenBank/DDBJ whole genome shotgun (WGS) entry which is preliminary data.</text>
</comment>
<protein>
    <submittedName>
        <fullName evidence="1">Uncharacterized protein</fullName>
    </submittedName>
</protein>
<gene>
    <name evidence="1" type="ORF">EEJ42_33470</name>
</gene>
<evidence type="ECO:0000313" key="2">
    <source>
        <dbReference type="Proteomes" id="UP000275401"/>
    </source>
</evidence>
<dbReference type="Proteomes" id="UP000275401">
    <property type="component" value="Unassembled WGS sequence"/>
</dbReference>
<sequence>MPTPALPDAHARAAAVLTAAGLTVLDTNTNGTGVRVQAAPYDPDHSFVVPVINGRENYPPLLPEYNNRRSAWVRLMQAARNALTGAGWERLYETDSGGEFRPPAE</sequence>
<proteinExistence type="predicted"/>